<evidence type="ECO:0000313" key="1">
    <source>
        <dbReference type="EMBL" id="KIY60824.1"/>
    </source>
</evidence>
<dbReference type="Proteomes" id="UP000054007">
    <property type="component" value="Unassembled WGS sequence"/>
</dbReference>
<evidence type="ECO:0000313" key="2">
    <source>
        <dbReference type="Proteomes" id="UP000054007"/>
    </source>
</evidence>
<gene>
    <name evidence="1" type="ORF">CYLTODRAFT_482384</name>
</gene>
<dbReference type="EMBL" id="KN881223">
    <property type="protein sequence ID" value="KIY60824.1"/>
    <property type="molecule type" value="Genomic_DNA"/>
</dbReference>
<reference evidence="1 2" key="1">
    <citation type="journal article" date="2015" name="Fungal Genet. Biol.">
        <title>Evolution of novel wood decay mechanisms in Agaricales revealed by the genome sequences of Fistulina hepatica and Cylindrobasidium torrendii.</title>
        <authorList>
            <person name="Floudas D."/>
            <person name="Held B.W."/>
            <person name="Riley R."/>
            <person name="Nagy L.G."/>
            <person name="Koehler G."/>
            <person name="Ransdell A.S."/>
            <person name="Younus H."/>
            <person name="Chow J."/>
            <person name="Chiniquy J."/>
            <person name="Lipzen A."/>
            <person name="Tritt A."/>
            <person name="Sun H."/>
            <person name="Haridas S."/>
            <person name="LaButti K."/>
            <person name="Ohm R.A."/>
            <person name="Kues U."/>
            <person name="Blanchette R.A."/>
            <person name="Grigoriev I.V."/>
            <person name="Minto R.E."/>
            <person name="Hibbett D.S."/>
        </authorList>
    </citation>
    <scope>NUCLEOTIDE SEQUENCE [LARGE SCALE GENOMIC DNA]</scope>
    <source>
        <strain evidence="1 2">FP15055 ss-10</strain>
    </source>
</reference>
<organism evidence="1 2">
    <name type="scientific">Cylindrobasidium torrendii FP15055 ss-10</name>
    <dbReference type="NCBI Taxonomy" id="1314674"/>
    <lineage>
        <taxon>Eukaryota</taxon>
        <taxon>Fungi</taxon>
        <taxon>Dikarya</taxon>
        <taxon>Basidiomycota</taxon>
        <taxon>Agaricomycotina</taxon>
        <taxon>Agaricomycetes</taxon>
        <taxon>Agaricomycetidae</taxon>
        <taxon>Agaricales</taxon>
        <taxon>Marasmiineae</taxon>
        <taxon>Physalacriaceae</taxon>
        <taxon>Cylindrobasidium</taxon>
    </lineage>
</organism>
<dbReference type="OrthoDB" id="2962802at2759"/>
<keyword evidence="2" id="KW-1185">Reference proteome</keyword>
<sequence length="303" mass="33733">MEFRIDGYELFLVLGQASGDSGEDSSSTQRESLVFIGILSRRLLEQAFNAVVDAFRSPHLSPPDFSLLDLSPLTAAHSSRQPAASYGPWSNSVVSQMQKQDIHACRANNPNPMWNRFVVRRSKIRTYGTASGMESEEFQDRIAKDPTNQLHLQPTTYSLFNAYDLAFRPNPSTSALLSKLYTSNVRLPPSQRRRVDDFLGHSFSAMRYRDILCIAISECEKACKAMERSFAQTGASAEKPSPAEITTLSRKRKASCDQDVTCVKRSKCNVGCQEMLDAAWADVIARKPLVAARTTAALPSRKR</sequence>
<name>A0A0D7ASL3_9AGAR</name>
<dbReference type="AlphaFoldDB" id="A0A0D7ASL3"/>
<protein>
    <submittedName>
        <fullName evidence="1">Uncharacterized protein</fullName>
    </submittedName>
</protein>
<accession>A0A0D7ASL3</accession>
<feature type="non-terminal residue" evidence="1">
    <location>
        <position position="303"/>
    </location>
</feature>
<proteinExistence type="predicted"/>